<organism evidence="1 2">
    <name type="scientific">Actinoplanes ianthinogenes</name>
    <dbReference type="NCBI Taxonomy" id="122358"/>
    <lineage>
        <taxon>Bacteria</taxon>
        <taxon>Bacillati</taxon>
        <taxon>Actinomycetota</taxon>
        <taxon>Actinomycetes</taxon>
        <taxon>Micromonosporales</taxon>
        <taxon>Micromonosporaceae</taxon>
        <taxon>Actinoplanes</taxon>
    </lineage>
</organism>
<dbReference type="RefSeq" id="WP_189333203.1">
    <property type="nucleotide sequence ID" value="NZ_AP023356.1"/>
</dbReference>
<reference evidence="1 2" key="1">
    <citation type="submission" date="2020-08" db="EMBL/GenBank/DDBJ databases">
        <title>Whole genome shotgun sequence of Actinoplanes ianthinogenes NBRC 13996.</title>
        <authorList>
            <person name="Komaki H."/>
            <person name="Tamura T."/>
        </authorList>
    </citation>
    <scope>NUCLEOTIDE SEQUENCE [LARGE SCALE GENOMIC DNA]</scope>
    <source>
        <strain evidence="1 2">NBRC 13996</strain>
    </source>
</reference>
<evidence type="ECO:0000313" key="2">
    <source>
        <dbReference type="Proteomes" id="UP000676967"/>
    </source>
</evidence>
<accession>A0ABM7LR07</accession>
<gene>
    <name evidence="1" type="ORF">Aiant_23460</name>
</gene>
<sequence>MTHSTMRQLDAVKDELREELKKLRLADGKDQRSPILKRVAHLVLELRQHFLTPEGEPDWAGTNGTYRLAMRELYSDAAFPPELINSTQSAVRYHLSTIQRETLTEEQLDDAGLQKASLRERGHERDKQRSSLVQAAKKLNVPGTTDTLRGLIAAQVIVDQTTEKSLISLDTVQQNQAIEALDKLAARVAELRELLAGQGAGRA</sequence>
<dbReference type="Proteomes" id="UP000676967">
    <property type="component" value="Chromosome"/>
</dbReference>
<proteinExistence type="predicted"/>
<protein>
    <submittedName>
        <fullName evidence="1">Uncharacterized protein</fullName>
    </submittedName>
</protein>
<name>A0ABM7LR07_9ACTN</name>
<dbReference type="EMBL" id="AP023356">
    <property type="protein sequence ID" value="BCJ41689.1"/>
    <property type="molecule type" value="Genomic_DNA"/>
</dbReference>
<keyword evidence="2" id="KW-1185">Reference proteome</keyword>
<evidence type="ECO:0000313" key="1">
    <source>
        <dbReference type="EMBL" id="BCJ41689.1"/>
    </source>
</evidence>